<name>A0A9D2J993_9FIRM</name>
<dbReference type="Proteomes" id="UP000824048">
    <property type="component" value="Unassembled WGS sequence"/>
</dbReference>
<feature type="region of interest" description="Disordered" evidence="1">
    <location>
        <begin position="256"/>
        <end position="291"/>
    </location>
</feature>
<organism evidence="2 3">
    <name type="scientific">Candidatus Gemmiger excrementigallinarum</name>
    <dbReference type="NCBI Taxonomy" id="2838609"/>
    <lineage>
        <taxon>Bacteria</taxon>
        <taxon>Bacillati</taxon>
        <taxon>Bacillota</taxon>
        <taxon>Clostridia</taxon>
        <taxon>Eubacteriales</taxon>
        <taxon>Gemmiger</taxon>
    </lineage>
</organism>
<evidence type="ECO:0000313" key="3">
    <source>
        <dbReference type="Proteomes" id="UP000824048"/>
    </source>
</evidence>
<proteinExistence type="predicted"/>
<evidence type="ECO:0000313" key="2">
    <source>
        <dbReference type="EMBL" id="HIZ41316.1"/>
    </source>
</evidence>
<feature type="compositionally biased region" description="Basic and acidic residues" evidence="1">
    <location>
        <begin position="279"/>
        <end position="291"/>
    </location>
</feature>
<protein>
    <submittedName>
        <fullName evidence="2">Uncharacterized protein</fullName>
    </submittedName>
</protein>
<comment type="caution">
    <text evidence="2">The sequence shown here is derived from an EMBL/GenBank/DDBJ whole genome shotgun (WGS) entry which is preliminary data.</text>
</comment>
<sequence>MGTAQGLLDELGAAQWLNFDHWTSYKYGTYRNQFRILCGEQGERSFWLGVGMVAYGKSRPSDTAKLEFNPNKVGDERGLRWLLRCLWKRARLVEPCTVKQWDLACDWPHPREWYSLRKDARLYEETTRSAADRTQYVGARNAPGRCKLYNKQLESHLDTPTTRLEITVPGLAGPREVAALWPTVYRLQDVQGTAEVAALNDTDRFIFATLLDAPDRVNELGRRKRQKMAELLDRCRYRVAFDAAAYDRVLRAVTRWGERPPDDPDGGDRPRWDWPGWGEEWRPEVRWPSDS</sequence>
<dbReference type="EMBL" id="DXBP01000011">
    <property type="protein sequence ID" value="HIZ41316.1"/>
    <property type="molecule type" value="Genomic_DNA"/>
</dbReference>
<reference evidence="2" key="1">
    <citation type="journal article" date="2021" name="PeerJ">
        <title>Extensive microbial diversity within the chicken gut microbiome revealed by metagenomics and culture.</title>
        <authorList>
            <person name="Gilroy R."/>
            <person name="Ravi A."/>
            <person name="Getino M."/>
            <person name="Pursley I."/>
            <person name="Horton D.L."/>
            <person name="Alikhan N.F."/>
            <person name="Baker D."/>
            <person name="Gharbi K."/>
            <person name="Hall N."/>
            <person name="Watson M."/>
            <person name="Adriaenssens E.M."/>
            <person name="Foster-Nyarko E."/>
            <person name="Jarju S."/>
            <person name="Secka A."/>
            <person name="Antonio M."/>
            <person name="Oren A."/>
            <person name="Chaudhuri R.R."/>
            <person name="La Ragione R."/>
            <person name="Hildebrand F."/>
            <person name="Pallen M.J."/>
        </authorList>
    </citation>
    <scope>NUCLEOTIDE SEQUENCE</scope>
    <source>
        <strain evidence="2">ChiSxjej1B13-11774</strain>
    </source>
</reference>
<feature type="compositionally biased region" description="Basic and acidic residues" evidence="1">
    <location>
        <begin position="256"/>
        <end position="272"/>
    </location>
</feature>
<gene>
    <name evidence="2" type="ORF">H9811_02015</name>
</gene>
<evidence type="ECO:0000256" key="1">
    <source>
        <dbReference type="SAM" id="MobiDB-lite"/>
    </source>
</evidence>
<dbReference type="AlphaFoldDB" id="A0A9D2J993"/>
<accession>A0A9D2J993</accession>
<reference evidence="2" key="2">
    <citation type="submission" date="2021-04" db="EMBL/GenBank/DDBJ databases">
        <authorList>
            <person name="Gilroy R."/>
        </authorList>
    </citation>
    <scope>NUCLEOTIDE SEQUENCE</scope>
    <source>
        <strain evidence="2">ChiSxjej1B13-11774</strain>
    </source>
</reference>